<dbReference type="GeneID" id="87938576"/>
<gene>
    <name evidence="2" type="ORF">CDEST_02073</name>
</gene>
<evidence type="ECO:0000256" key="1">
    <source>
        <dbReference type="SAM" id="MobiDB-lite"/>
    </source>
</evidence>
<feature type="region of interest" description="Disordered" evidence="1">
    <location>
        <begin position="101"/>
        <end position="124"/>
    </location>
</feature>
<evidence type="ECO:0000313" key="3">
    <source>
        <dbReference type="Proteomes" id="UP001322277"/>
    </source>
</evidence>
<feature type="compositionally biased region" description="Basic residues" evidence="1">
    <location>
        <begin position="115"/>
        <end position="124"/>
    </location>
</feature>
<sequence length="233" mass="26309">MEICPIFCISRSLIRCVFILAPCYVRLVTFLPKHLNRPISNPSYCGAISFGQLLDNCPCKLHRQITTCTSVMAATTSTTIPSSDGNDVVFLWSRPVLPPRKANQTASPLATQQAKGRHRLPPTGRVTKRRTLTKDAEIVSSRSTTIPDSWRGILILLGYTRGSTNLPVYGYLDKRGVFRRGQETPRAGHLLAIDHERVEYIQCFQDMTSRQVRDMWLQKFDQARRKTLSSGEI</sequence>
<dbReference type="Proteomes" id="UP001322277">
    <property type="component" value="Chromosome 1"/>
</dbReference>
<proteinExistence type="predicted"/>
<dbReference type="AlphaFoldDB" id="A0AAX4I0Z3"/>
<keyword evidence="3" id="KW-1185">Reference proteome</keyword>
<dbReference type="EMBL" id="CP137305">
    <property type="protein sequence ID" value="WQF77059.1"/>
    <property type="molecule type" value="Genomic_DNA"/>
</dbReference>
<dbReference type="RefSeq" id="XP_062774283.1">
    <property type="nucleotide sequence ID" value="XM_062918232.1"/>
</dbReference>
<organism evidence="2 3">
    <name type="scientific">Colletotrichum destructivum</name>
    <dbReference type="NCBI Taxonomy" id="34406"/>
    <lineage>
        <taxon>Eukaryota</taxon>
        <taxon>Fungi</taxon>
        <taxon>Dikarya</taxon>
        <taxon>Ascomycota</taxon>
        <taxon>Pezizomycotina</taxon>
        <taxon>Sordariomycetes</taxon>
        <taxon>Hypocreomycetidae</taxon>
        <taxon>Glomerellales</taxon>
        <taxon>Glomerellaceae</taxon>
        <taxon>Colletotrichum</taxon>
        <taxon>Colletotrichum destructivum species complex</taxon>
    </lineage>
</organism>
<accession>A0AAX4I0Z3</accession>
<dbReference type="KEGG" id="cdet:87938576"/>
<reference evidence="3" key="1">
    <citation type="journal article" date="2023" name="bioRxiv">
        <title>Complete genome of the Medicago anthracnose fungus, Colletotrichum destructivum, reveals a mini-chromosome-like region within a core chromosome.</title>
        <authorList>
            <person name="Lapalu N."/>
            <person name="Simon A."/>
            <person name="Lu A."/>
            <person name="Plaumann P.-L."/>
            <person name="Amselem J."/>
            <person name="Pigne S."/>
            <person name="Auger A."/>
            <person name="Koch C."/>
            <person name="Dallery J.-F."/>
            <person name="O'Connell R.J."/>
        </authorList>
    </citation>
    <scope>NUCLEOTIDE SEQUENCE [LARGE SCALE GENOMIC DNA]</scope>
    <source>
        <strain evidence="3">CBS 520.97</strain>
    </source>
</reference>
<evidence type="ECO:0000313" key="2">
    <source>
        <dbReference type="EMBL" id="WQF77059.1"/>
    </source>
</evidence>
<protein>
    <submittedName>
        <fullName evidence="2">Uncharacterized protein</fullName>
    </submittedName>
</protein>
<name>A0AAX4I0Z3_9PEZI</name>
<feature type="compositionally biased region" description="Polar residues" evidence="1">
    <location>
        <begin position="102"/>
        <end position="114"/>
    </location>
</feature>